<protein>
    <recommendedName>
        <fullName evidence="9">Peptidase S59 domain-containing protein</fullName>
    </recommendedName>
</protein>
<keyword evidence="8" id="KW-0539">Nucleus</keyword>
<dbReference type="GO" id="GO:0003723">
    <property type="term" value="F:RNA binding"/>
    <property type="evidence" value="ECO:0007669"/>
    <property type="project" value="TreeGrafter"/>
</dbReference>
<evidence type="ECO:0000256" key="2">
    <source>
        <dbReference type="ARBA" id="ARBA00008926"/>
    </source>
</evidence>
<keyword evidence="5" id="KW-0653">Protein transport</keyword>
<dbReference type="InterPro" id="IPR036903">
    <property type="entry name" value="Nup98_auto-Pept-S59_dom_sf"/>
</dbReference>
<sequence>MVAGQPAFGQPALAIGQPLEASNGTGDHLVNESDIKALMPKLRRSDYYTKPTIEELAAKERAEPGYCGRVKDFVLGCHGAGHIKFLGEIDVRSVDLDSVIQFNRGAVILTQTRKEVGLNGTAEITYLCPKIDLHKKMRCHDVRPRSKKNAESFKKYLDDRGMEFVSYDSIKREYKFRVKYLNGSGYILFKTKICLAWKIKRKIKKLMTKIKKMISKSNT</sequence>
<dbReference type="Gene3D" id="3.30.1610.10">
    <property type="entry name" value="Peptidase S59, nucleoporin"/>
    <property type="match status" value="1"/>
</dbReference>
<evidence type="ECO:0000256" key="8">
    <source>
        <dbReference type="ARBA" id="ARBA00023242"/>
    </source>
</evidence>
<organism evidence="10 11">
    <name type="scientific">Centaurea solstitialis</name>
    <name type="common">yellow star-thistle</name>
    <dbReference type="NCBI Taxonomy" id="347529"/>
    <lineage>
        <taxon>Eukaryota</taxon>
        <taxon>Viridiplantae</taxon>
        <taxon>Streptophyta</taxon>
        <taxon>Embryophyta</taxon>
        <taxon>Tracheophyta</taxon>
        <taxon>Spermatophyta</taxon>
        <taxon>Magnoliopsida</taxon>
        <taxon>eudicotyledons</taxon>
        <taxon>Gunneridae</taxon>
        <taxon>Pentapetalae</taxon>
        <taxon>asterids</taxon>
        <taxon>campanulids</taxon>
        <taxon>Asterales</taxon>
        <taxon>Asteraceae</taxon>
        <taxon>Carduoideae</taxon>
        <taxon>Cardueae</taxon>
        <taxon>Centaureinae</taxon>
        <taxon>Centaurea</taxon>
    </lineage>
</organism>
<feature type="domain" description="Peptidase S59" evidence="9">
    <location>
        <begin position="44"/>
        <end position="181"/>
    </location>
</feature>
<keyword evidence="3" id="KW-0813">Transport</keyword>
<evidence type="ECO:0000256" key="4">
    <source>
        <dbReference type="ARBA" id="ARBA00022816"/>
    </source>
</evidence>
<reference evidence="10" key="1">
    <citation type="submission" date="2023-03" db="EMBL/GenBank/DDBJ databases">
        <title>Chromosome-scale reference genome and RAD-based genetic map of yellow starthistle (Centaurea solstitialis) reveal putative structural variation and QTLs associated with invader traits.</title>
        <authorList>
            <person name="Reatini B."/>
            <person name="Cang F.A."/>
            <person name="Jiang Q."/>
            <person name="Mckibben M.T.W."/>
            <person name="Barker M.S."/>
            <person name="Rieseberg L.H."/>
            <person name="Dlugosch K.M."/>
        </authorList>
    </citation>
    <scope>NUCLEOTIDE SEQUENCE</scope>
    <source>
        <strain evidence="10">CAN-66</strain>
        <tissue evidence="10">Leaf</tissue>
    </source>
</reference>
<dbReference type="AlphaFoldDB" id="A0AA38W4S1"/>
<evidence type="ECO:0000313" key="11">
    <source>
        <dbReference type="Proteomes" id="UP001172457"/>
    </source>
</evidence>
<dbReference type="GO" id="GO:0017056">
    <property type="term" value="F:structural constituent of nuclear pore"/>
    <property type="evidence" value="ECO:0007669"/>
    <property type="project" value="InterPro"/>
</dbReference>
<name>A0AA38W4S1_9ASTR</name>
<evidence type="ECO:0000256" key="7">
    <source>
        <dbReference type="ARBA" id="ARBA00023132"/>
    </source>
</evidence>
<dbReference type="PANTHER" id="PTHR23198">
    <property type="entry name" value="NUCLEOPORIN"/>
    <property type="match status" value="1"/>
</dbReference>
<keyword evidence="11" id="KW-1185">Reference proteome</keyword>
<keyword evidence="6" id="KW-0811">Translocation</keyword>
<evidence type="ECO:0000256" key="5">
    <source>
        <dbReference type="ARBA" id="ARBA00022927"/>
    </source>
</evidence>
<dbReference type="Proteomes" id="UP001172457">
    <property type="component" value="Chromosome 8"/>
</dbReference>
<accession>A0AA38W4S1</accession>
<keyword evidence="4" id="KW-0509">mRNA transport</keyword>
<comment type="similarity">
    <text evidence="2">Belongs to the nucleoporin GLFG family.</text>
</comment>
<gene>
    <name evidence="10" type="ORF">OSB04_030232</name>
</gene>
<dbReference type="GO" id="GO:0006405">
    <property type="term" value="P:RNA export from nucleus"/>
    <property type="evidence" value="ECO:0007669"/>
    <property type="project" value="TreeGrafter"/>
</dbReference>
<evidence type="ECO:0000259" key="9">
    <source>
        <dbReference type="PROSITE" id="PS51434"/>
    </source>
</evidence>
<dbReference type="SUPFAM" id="SSF82215">
    <property type="entry name" value="C-terminal autoproteolytic domain of nucleoporin nup98"/>
    <property type="match status" value="1"/>
</dbReference>
<dbReference type="GO" id="GO:0044614">
    <property type="term" value="C:nuclear pore cytoplasmic filaments"/>
    <property type="evidence" value="ECO:0007669"/>
    <property type="project" value="TreeGrafter"/>
</dbReference>
<evidence type="ECO:0000313" key="10">
    <source>
        <dbReference type="EMBL" id="KAJ9537499.1"/>
    </source>
</evidence>
<comment type="caution">
    <text evidence="10">The sequence shown here is derived from an EMBL/GenBank/DDBJ whole genome shotgun (WGS) entry which is preliminary data.</text>
</comment>
<dbReference type="GO" id="GO:0006606">
    <property type="term" value="P:protein import into nucleus"/>
    <property type="evidence" value="ECO:0007669"/>
    <property type="project" value="TreeGrafter"/>
</dbReference>
<dbReference type="GO" id="GO:0000973">
    <property type="term" value="P:post-transcriptional tethering of RNA polymerase II gene DNA at nuclear periphery"/>
    <property type="evidence" value="ECO:0007669"/>
    <property type="project" value="TreeGrafter"/>
</dbReference>
<dbReference type="GO" id="GO:0051028">
    <property type="term" value="P:mRNA transport"/>
    <property type="evidence" value="ECO:0007669"/>
    <property type="project" value="UniProtKB-KW"/>
</dbReference>
<keyword evidence="7" id="KW-0906">Nuclear pore complex</keyword>
<proteinExistence type="inferred from homology"/>
<dbReference type="PROSITE" id="PS51434">
    <property type="entry name" value="NUP_C"/>
    <property type="match status" value="1"/>
</dbReference>
<dbReference type="InterPro" id="IPR007230">
    <property type="entry name" value="Nup98_auto-Pept-S59_dom"/>
</dbReference>
<comment type="subcellular location">
    <subcellularLocation>
        <location evidence="1">Nucleus</location>
        <location evidence="1">Nuclear pore complex</location>
    </subcellularLocation>
</comment>
<evidence type="ECO:0000256" key="6">
    <source>
        <dbReference type="ARBA" id="ARBA00023010"/>
    </source>
</evidence>
<dbReference type="GO" id="GO:0034398">
    <property type="term" value="P:telomere tethering at nuclear periphery"/>
    <property type="evidence" value="ECO:0007669"/>
    <property type="project" value="TreeGrafter"/>
</dbReference>
<dbReference type="PANTHER" id="PTHR23198:SF6">
    <property type="entry name" value="NUCLEAR PORE COMPLEX PROTEIN NUP98-NUP96"/>
    <property type="match status" value="1"/>
</dbReference>
<evidence type="ECO:0000256" key="1">
    <source>
        <dbReference type="ARBA" id="ARBA00004567"/>
    </source>
</evidence>
<dbReference type="GO" id="GO:0008139">
    <property type="term" value="F:nuclear localization sequence binding"/>
    <property type="evidence" value="ECO:0007669"/>
    <property type="project" value="TreeGrafter"/>
</dbReference>
<dbReference type="InterPro" id="IPR037665">
    <property type="entry name" value="Nucleoporin_S59-like"/>
</dbReference>
<evidence type="ECO:0000256" key="3">
    <source>
        <dbReference type="ARBA" id="ARBA00022448"/>
    </source>
</evidence>
<dbReference type="Pfam" id="PF04096">
    <property type="entry name" value="Nucleoporin2"/>
    <property type="match status" value="1"/>
</dbReference>
<dbReference type="EMBL" id="JARYMX010000008">
    <property type="protein sequence ID" value="KAJ9537499.1"/>
    <property type="molecule type" value="Genomic_DNA"/>
</dbReference>